<accession>A0A4P9W9Q2</accession>
<feature type="region of interest" description="Disordered" evidence="1">
    <location>
        <begin position="1"/>
        <end position="20"/>
    </location>
</feature>
<sequence length="293" mass="32045">MRVGRGEQEWDVPEEQADKEVGGGGKAIAIKDGAVSWGSLFLVLWLWSANPWGREGEVGGGNAEVSGGWGGYVEGTEWRRARRCRGGGGEKYYGVTEQHRENMPFSCPPPPISGDLPVETLKAERPHPALAHAGSGNTLSRSGLDKTLPLKEHNEEALECKQKGIYALSFRARAREATSVNHVRLARHPTSSEECVLFSDIGQVNPNPERKNTKEARHLSVEQGPFWASERSGLLTSIPKRTETPRAPFGSRSISSRRKEQKETLADEPGVQKVAMRVTGSPRTQPGALHPTK</sequence>
<organism evidence="2 3">
    <name type="scientific">Blyttiomyces helicus</name>
    <dbReference type="NCBI Taxonomy" id="388810"/>
    <lineage>
        <taxon>Eukaryota</taxon>
        <taxon>Fungi</taxon>
        <taxon>Fungi incertae sedis</taxon>
        <taxon>Chytridiomycota</taxon>
        <taxon>Chytridiomycota incertae sedis</taxon>
        <taxon>Chytridiomycetes</taxon>
        <taxon>Chytridiomycetes incertae sedis</taxon>
        <taxon>Blyttiomyces</taxon>
    </lineage>
</organism>
<evidence type="ECO:0000256" key="1">
    <source>
        <dbReference type="SAM" id="MobiDB-lite"/>
    </source>
</evidence>
<gene>
    <name evidence="2" type="ORF">BDK51DRAFT_27842</name>
</gene>
<name>A0A4P9W9Q2_9FUNG</name>
<evidence type="ECO:0000313" key="2">
    <source>
        <dbReference type="EMBL" id="RKO89291.1"/>
    </source>
</evidence>
<dbReference type="Proteomes" id="UP000269721">
    <property type="component" value="Unassembled WGS sequence"/>
</dbReference>
<dbReference type="EMBL" id="KZ996179">
    <property type="protein sequence ID" value="RKO89291.1"/>
    <property type="molecule type" value="Genomic_DNA"/>
</dbReference>
<evidence type="ECO:0000313" key="3">
    <source>
        <dbReference type="Proteomes" id="UP000269721"/>
    </source>
</evidence>
<feature type="region of interest" description="Disordered" evidence="1">
    <location>
        <begin position="232"/>
        <end position="293"/>
    </location>
</feature>
<dbReference type="AlphaFoldDB" id="A0A4P9W9Q2"/>
<proteinExistence type="predicted"/>
<reference evidence="3" key="1">
    <citation type="journal article" date="2018" name="Nat. Microbiol.">
        <title>Leveraging single-cell genomics to expand the fungal tree of life.</title>
        <authorList>
            <person name="Ahrendt S.R."/>
            <person name="Quandt C.A."/>
            <person name="Ciobanu D."/>
            <person name="Clum A."/>
            <person name="Salamov A."/>
            <person name="Andreopoulos B."/>
            <person name="Cheng J.F."/>
            <person name="Woyke T."/>
            <person name="Pelin A."/>
            <person name="Henrissat B."/>
            <person name="Reynolds N.K."/>
            <person name="Benny G.L."/>
            <person name="Smith M.E."/>
            <person name="James T.Y."/>
            <person name="Grigoriev I.V."/>
        </authorList>
    </citation>
    <scope>NUCLEOTIDE SEQUENCE [LARGE SCALE GENOMIC DNA]</scope>
</reference>
<keyword evidence="3" id="KW-1185">Reference proteome</keyword>
<protein>
    <submittedName>
        <fullName evidence="2">Uncharacterized protein</fullName>
    </submittedName>
</protein>